<name>A0A4P1RUV1_LUPAN</name>
<evidence type="ECO:0000313" key="3">
    <source>
        <dbReference type="Proteomes" id="UP000188354"/>
    </source>
</evidence>
<feature type="compositionally biased region" description="Gly residues" evidence="1">
    <location>
        <begin position="1"/>
        <end position="11"/>
    </location>
</feature>
<organism evidence="2 3">
    <name type="scientific">Lupinus angustifolius</name>
    <name type="common">Narrow-leaved blue lupine</name>
    <dbReference type="NCBI Taxonomy" id="3871"/>
    <lineage>
        <taxon>Eukaryota</taxon>
        <taxon>Viridiplantae</taxon>
        <taxon>Streptophyta</taxon>
        <taxon>Embryophyta</taxon>
        <taxon>Tracheophyta</taxon>
        <taxon>Spermatophyta</taxon>
        <taxon>Magnoliopsida</taxon>
        <taxon>eudicotyledons</taxon>
        <taxon>Gunneridae</taxon>
        <taxon>Pentapetalae</taxon>
        <taxon>rosids</taxon>
        <taxon>fabids</taxon>
        <taxon>Fabales</taxon>
        <taxon>Fabaceae</taxon>
        <taxon>Papilionoideae</taxon>
        <taxon>50 kb inversion clade</taxon>
        <taxon>genistoids sensu lato</taxon>
        <taxon>core genistoids</taxon>
        <taxon>Genisteae</taxon>
        <taxon>Lupinus</taxon>
    </lineage>
</organism>
<reference evidence="2 3" key="1">
    <citation type="journal article" date="2017" name="Plant Biotechnol. J.">
        <title>A comprehensive draft genome sequence for lupin (Lupinus angustifolius), an emerging health food: insights into plant-microbe interactions and legume evolution.</title>
        <authorList>
            <person name="Hane J.K."/>
            <person name="Ming Y."/>
            <person name="Kamphuis L.G."/>
            <person name="Nelson M.N."/>
            <person name="Garg G."/>
            <person name="Atkins C.A."/>
            <person name="Bayer P.E."/>
            <person name="Bravo A."/>
            <person name="Bringans S."/>
            <person name="Cannon S."/>
            <person name="Edwards D."/>
            <person name="Foley R."/>
            <person name="Gao L.L."/>
            <person name="Harrison M.J."/>
            <person name="Huang W."/>
            <person name="Hurgobin B."/>
            <person name="Li S."/>
            <person name="Liu C.W."/>
            <person name="McGrath A."/>
            <person name="Morahan G."/>
            <person name="Murray J."/>
            <person name="Weller J."/>
            <person name="Jian J."/>
            <person name="Singh K.B."/>
        </authorList>
    </citation>
    <scope>NUCLEOTIDE SEQUENCE [LARGE SCALE GENOMIC DNA]</scope>
    <source>
        <strain evidence="3">cv. Tanjil</strain>
        <tissue evidence="2">Whole plant</tissue>
    </source>
</reference>
<feature type="region of interest" description="Disordered" evidence="1">
    <location>
        <begin position="1"/>
        <end position="50"/>
    </location>
</feature>
<keyword evidence="3" id="KW-1185">Reference proteome</keyword>
<dbReference type="Proteomes" id="UP000188354">
    <property type="component" value="Chromosome LG01"/>
</dbReference>
<proteinExistence type="predicted"/>
<dbReference type="PANTHER" id="PTHR31134:SF1">
    <property type="entry name" value="TRANSMEMBRANE PROTEIN 128"/>
    <property type="match status" value="1"/>
</dbReference>
<accession>A0A4P1RUV1</accession>
<dbReference type="PANTHER" id="PTHR31134">
    <property type="entry name" value="TRANSMEMBRANE PROTEIN 128"/>
    <property type="match status" value="1"/>
</dbReference>
<dbReference type="AlphaFoldDB" id="A0A4P1RUV1"/>
<sequence>MSGGTSIGVGGLIRQRHSPGGYGSSGDEVDLEDDACSRPRPFPPSTPAPPRRTWIELLGNFLWLASAAFILYFGDHHSNFIYILCHDNRIIRRWRPSSPQHCLDKNIGGGVRICSTAMYLELSFPIQLPWQYLGHNVSSG</sequence>
<dbReference type="Gramene" id="OIW18572">
    <property type="protein sequence ID" value="OIW18572"/>
    <property type="gene ID" value="TanjilG_13324"/>
</dbReference>
<protein>
    <submittedName>
        <fullName evidence="2">Uncharacterized protein</fullName>
    </submittedName>
</protein>
<gene>
    <name evidence="2" type="ORF">TanjilG_13324</name>
</gene>
<dbReference type="EMBL" id="CM007361">
    <property type="protein sequence ID" value="OIW18572.1"/>
    <property type="molecule type" value="Genomic_DNA"/>
</dbReference>
<dbReference type="InterPro" id="IPR033579">
    <property type="entry name" value="TMEM128"/>
</dbReference>
<evidence type="ECO:0000256" key="1">
    <source>
        <dbReference type="SAM" id="MobiDB-lite"/>
    </source>
</evidence>
<feature type="compositionally biased region" description="Pro residues" evidence="1">
    <location>
        <begin position="40"/>
        <end position="50"/>
    </location>
</feature>
<evidence type="ECO:0000313" key="2">
    <source>
        <dbReference type="EMBL" id="OIW18572.1"/>
    </source>
</evidence>